<dbReference type="EMBL" id="JAWXYG010000015">
    <property type="protein sequence ID" value="KAK4253694.1"/>
    <property type="molecule type" value="Genomic_DNA"/>
</dbReference>
<dbReference type="PANTHER" id="PTHR14107:SF16">
    <property type="entry name" value="AT02583P"/>
    <property type="match status" value="1"/>
</dbReference>
<dbReference type="GO" id="GO:0015936">
    <property type="term" value="P:coenzyme A metabolic process"/>
    <property type="evidence" value="ECO:0007669"/>
    <property type="project" value="InterPro"/>
</dbReference>
<dbReference type="GO" id="GO:0042170">
    <property type="term" value="C:plastid membrane"/>
    <property type="evidence" value="ECO:0007669"/>
    <property type="project" value="UniProtKB-SubCell"/>
</dbReference>
<dbReference type="InterPro" id="IPR002202">
    <property type="entry name" value="HMG_CoA_Rdtase"/>
</dbReference>
<keyword evidence="4" id="KW-0677">Repeat</keyword>
<dbReference type="AlphaFoldDB" id="A0AAE1IQP4"/>
<dbReference type="Gene3D" id="3.30.70.420">
    <property type="entry name" value="Hydroxymethylglutaryl-CoA reductase, class I/II, NAD/NADP-binding domain"/>
    <property type="match status" value="1"/>
</dbReference>
<accession>A0AAE1IQP4</accession>
<dbReference type="GO" id="GO:0004420">
    <property type="term" value="F:hydroxymethylglutaryl-CoA reductase (NADPH) activity"/>
    <property type="evidence" value="ECO:0007669"/>
    <property type="project" value="InterPro"/>
</dbReference>
<dbReference type="Pfam" id="PF00368">
    <property type="entry name" value="HMG-CoA_red"/>
    <property type="match status" value="1"/>
</dbReference>
<keyword evidence="7" id="KW-1185">Reference proteome</keyword>
<dbReference type="PROSITE" id="PS50065">
    <property type="entry name" value="HMG_COA_REDUCTASE_4"/>
    <property type="match status" value="1"/>
</dbReference>
<dbReference type="GO" id="GO:0008299">
    <property type="term" value="P:isoprenoid biosynthetic process"/>
    <property type="evidence" value="ECO:0007669"/>
    <property type="project" value="UniProtKB-KW"/>
</dbReference>
<evidence type="ECO:0000256" key="1">
    <source>
        <dbReference type="ARBA" id="ARBA00004446"/>
    </source>
</evidence>
<proteinExistence type="predicted"/>
<evidence type="ECO:0000313" key="7">
    <source>
        <dbReference type="Proteomes" id="UP001293593"/>
    </source>
</evidence>
<dbReference type="Proteomes" id="UP001293593">
    <property type="component" value="Unassembled WGS sequence"/>
</dbReference>
<evidence type="ECO:0000256" key="4">
    <source>
        <dbReference type="ARBA" id="ARBA00022737"/>
    </source>
</evidence>
<evidence type="ECO:0000256" key="5">
    <source>
        <dbReference type="ARBA" id="ARBA00023229"/>
    </source>
</evidence>
<keyword evidence="3" id="KW-0853">WD repeat</keyword>
<comment type="subcellular location">
    <subcellularLocation>
        <location evidence="1">Plastid membrane</location>
        <topology evidence="1">Multi-pass membrane protein</topology>
    </subcellularLocation>
</comment>
<evidence type="ECO:0000256" key="2">
    <source>
        <dbReference type="ARBA" id="ARBA00005084"/>
    </source>
</evidence>
<keyword evidence="5" id="KW-0414">Isoprene biosynthesis</keyword>
<name>A0AAE1IQP4_9FABA</name>
<organism evidence="6 7">
    <name type="scientific">Acacia crassicarpa</name>
    <name type="common">northern wattle</name>
    <dbReference type="NCBI Taxonomy" id="499986"/>
    <lineage>
        <taxon>Eukaryota</taxon>
        <taxon>Viridiplantae</taxon>
        <taxon>Streptophyta</taxon>
        <taxon>Embryophyta</taxon>
        <taxon>Tracheophyta</taxon>
        <taxon>Spermatophyta</taxon>
        <taxon>Magnoliopsida</taxon>
        <taxon>eudicotyledons</taxon>
        <taxon>Gunneridae</taxon>
        <taxon>Pentapetalae</taxon>
        <taxon>rosids</taxon>
        <taxon>fabids</taxon>
        <taxon>Fabales</taxon>
        <taxon>Fabaceae</taxon>
        <taxon>Caesalpinioideae</taxon>
        <taxon>mimosoid clade</taxon>
        <taxon>Acacieae</taxon>
        <taxon>Acacia</taxon>
    </lineage>
</organism>
<protein>
    <submittedName>
        <fullName evidence="6">Uncharacterized protein</fullName>
    </submittedName>
</protein>
<evidence type="ECO:0000256" key="3">
    <source>
        <dbReference type="ARBA" id="ARBA00022574"/>
    </source>
</evidence>
<dbReference type="InterPro" id="IPR051362">
    <property type="entry name" value="WD_repeat_creC_regulators"/>
</dbReference>
<sequence length="141" mass="15559">MARRNLYMRFSCSTGDAMRMNMVSKGVQNVLDFLQNDFLDMDVIGISGHGSVGAHHYNKDGSVNNSRCTSIAWIPGGDGAFVVTHADGNLYVYEKNKDGAGDSSFPIIKDQAQFSISHARYSKGKDEAYNFNSSIVNFQFL</sequence>
<dbReference type="InterPro" id="IPR009023">
    <property type="entry name" value="HMG_CoA_Rdtase_NAD(P)-bd_sf"/>
</dbReference>
<comment type="pathway">
    <text evidence="2">Metabolic intermediate biosynthesis; (R)-mevalonate biosynthesis; (R)-mevalonate from acetyl-CoA: step 3/3.</text>
</comment>
<gene>
    <name evidence="6" type="ORF">QN277_010336</name>
</gene>
<dbReference type="SUPFAM" id="SSF55035">
    <property type="entry name" value="NAD-binding domain of HMG-CoA reductase"/>
    <property type="match status" value="1"/>
</dbReference>
<evidence type="ECO:0000313" key="6">
    <source>
        <dbReference type="EMBL" id="KAK4253694.1"/>
    </source>
</evidence>
<dbReference type="PANTHER" id="PTHR14107">
    <property type="entry name" value="WD REPEAT PROTEIN"/>
    <property type="match status" value="1"/>
</dbReference>
<comment type="caution">
    <text evidence="6">The sequence shown here is derived from an EMBL/GenBank/DDBJ whole genome shotgun (WGS) entry which is preliminary data.</text>
</comment>
<reference evidence="6" key="1">
    <citation type="submission" date="2023-10" db="EMBL/GenBank/DDBJ databases">
        <title>Chromosome-level genome of the transformable northern wattle, Acacia crassicarpa.</title>
        <authorList>
            <person name="Massaro I."/>
            <person name="Sinha N.R."/>
            <person name="Poethig S."/>
            <person name="Leichty A.R."/>
        </authorList>
    </citation>
    <scope>NUCLEOTIDE SEQUENCE</scope>
    <source>
        <strain evidence="6">Acra3RX</strain>
        <tissue evidence="6">Leaf</tissue>
    </source>
</reference>